<evidence type="ECO:0000256" key="3">
    <source>
        <dbReference type="ARBA" id="ARBA00022729"/>
    </source>
</evidence>
<proteinExistence type="inferred from homology"/>
<dbReference type="PROSITE" id="PS51257">
    <property type="entry name" value="PROKAR_LIPOPROTEIN"/>
    <property type="match status" value="1"/>
</dbReference>
<dbReference type="AlphaFoldDB" id="L0G0I5"/>
<gene>
    <name evidence="8" type="ordered locus">Echvi_3488</name>
</gene>
<name>L0G0I5_ECHVK</name>
<comment type="similarity">
    <text evidence="2">Belongs to the SusD family.</text>
</comment>
<dbReference type="Proteomes" id="UP000010796">
    <property type="component" value="Chromosome"/>
</dbReference>
<dbReference type="RefSeq" id="WP_015267249.1">
    <property type="nucleotide sequence ID" value="NC_019904.1"/>
</dbReference>
<dbReference type="Pfam" id="PF07980">
    <property type="entry name" value="SusD_RagB"/>
    <property type="match status" value="1"/>
</dbReference>
<dbReference type="Pfam" id="PF14322">
    <property type="entry name" value="SusD-like_3"/>
    <property type="match status" value="1"/>
</dbReference>
<accession>L0G0I5</accession>
<dbReference type="STRING" id="926556.Echvi_3488"/>
<dbReference type="EMBL" id="CP003346">
    <property type="protein sequence ID" value="AGA79704.1"/>
    <property type="molecule type" value="Genomic_DNA"/>
</dbReference>
<dbReference type="KEGG" id="evi:Echvi_3488"/>
<evidence type="ECO:0000313" key="9">
    <source>
        <dbReference type="Proteomes" id="UP000010796"/>
    </source>
</evidence>
<evidence type="ECO:0000256" key="2">
    <source>
        <dbReference type="ARBA" id="ARBA00006275"/>
    </source>
</evidence>
<dbReference type="SUPFAM" id="SSF48452">
    <property type="entry name" value="TPR-like"/>
    <property type="match status" value="1"/>
</dbReference>
<keyword evidence="3" id="KW-0732">Signal</keyword>
<dbReference type="InterPro" id="IPR033985">
    <property type="entry name" value="SusD-like_N"/>
</dbReference>
<sequence>MNLKILSIGLITLMLSSACSNQLDLYPRSAVSSESELTEDDVESFLIGVYQSVQNDPGRESYILPDLVGGDLNSAGSTNGGGTNAFISNILRPEHGYVNSSWKGYYEALYQVNTLISNVKGMTPSDRINEVMGTVHYFRAYIYYNLLIKFGGVPIIRENTQEKLPRNSAEEVWQFIEEDLTVAIEHAPDFNAGLGGDFNFVSSQAAKALMARVKLGQGKMDEAAALAEELINLPYFDLDSFDKIFRRQDNSEMIFAFVNLTIESSINLSTLFYTYAHPQSGSYVFKPNPWAMDMFTGSDLRADVSVDTYDGLDVVNKYPSGQTGTDQLNVSRLAEMYLISAEAQGLAGIDRLNELREARGLGPVSASNEATYLNLVLEERRRELFAEGFRWVDLVRTGKAIEELGIQQRETLMPIPETELLLNEKLEQNPGY</sequence>
<feature type="domain" description="SusD-like N-terminal" evidence="7">
    <location>
        <begin position="23"/>
        <end position="215"/>
    </location>
</feature>
<evidence type="ECO:0000256" key="4">
    <source>
        <dbReference type="ARBA" id="ARBA00023136"/>
    </source>
</evidence>
<dbReference type="HOGENOM" id="CLU_015553_3_1_10"/>
<dbReference type="PATRIC" id="fig|926556.3.peg.3674"/>
<evidence type="ECO:0000256" key="5">
    <source>
        <dbReference type="ARBA" id="ARBA00023237"/>
    </source>
</evidence>
<keyword evidence="5" id="KW-0998">Cell outer membrane</keyword>
<reference evidence="9" key="1">
    <citation type="submission" date="2012-02" db="EMBL/GenBank/DDBJ databases">
        <title>The complete genome of Echinicola vietnamensis DSM 17526.</title>
        <authorList>
            <person name="Lucas S."/>
            <person name="Copeland A."/>
            <person name="Lapidus A."/>
            <person name="Glavina del Rio T."/>
            <person name="Dalin E."/>
            <person name="Tice H."/>
            <person name="Bruce D."/>
            <person name="Goodwin L."/>
            <person name="Pitluck S."/>
            <person name="Peters L."/>
            <person name="Ovchinnikova G."/>
            <person name="Teshima H."/>
            <person name="Kyrpides N."/>
            <person name="Mavromatis K."/>
            <person name="Ivanova N."/>
            <person name="Brettin T."/>
            <person name="Detter J.C."/>
            <person name="Han C."/>
            <person name="Larimer F."/>
            <person name="Land M."/>
            <person name="Hauser L."/>
            <person name="Markowitz V."/>
            <person name="Cheng J.-F."/>
            <person name="Hugenholtz P."/>
            <person name="Woyke T."/>
            <person name="Wu D."/>
            <person name="Brambilla E."/>
            <person name="Klenk H.-P."/>
            <person name="Eisen J.A."/>
        </authorList>
    </citation>
    <scope>NUCLEOTIDE SEQUENCE [LARGE SCALE GENOMIC DNA]</scope>
    <source>
        <strain evidence="9">DSM 17526 / LMG 23754 / KMM 6221</strain>
    </source>
</reference>
<feature type="domain" description="RagB/SusD" evidence="6">
    <location>
        <begin position="317"/>
        <end position="405"/>
    </location>
</feature>
<dbReference type="InterPro" id="IPR011990">
    <property type="entry name" value="TPR-like_helical_dom_sf"/>
</dbReference>
<evidence type="ECO:0000259" key="7">
    <source>
        <dbReference type="Pfam" id="PF14322"/>
    </source>
</evidence>
<dbReference type="GO" id="GO:0009279">
    <property type="term" value="C:cell outer membrane"/>
    <property type="evidence" value="ECO:0007669"/>
    <property type="project" value="UniProtKB-SubCell"/>
</dbReference>
<dbReference type="InterPro" id="IPR012944">
    <property type="entry name" value="SusD_RagB_dom"/>
</dbReference>
<organism evidence="8 9">
    <name type="scientific">Echinicola vietnamensis (strain DSM 17526 / LMG 23754 / KMM 6221)</name>
    <dbReference type="NCBI Taxonomy" id="926556"/>
    <lineage>
        <taxon>Bacteria</taxon>
        <taxon>Pseudomonadati</taxon>
        <taxon>Bacteroidota</taxon>
        <taxon>Cytophagia</taxon>
        <taxon>Cytophagales</taxon>
        <taxon>Cyclobacteriaceae</taxon>
        <taxon>Echinicola</taxon>
    </lineage>
</organism>
<protein>
    <submittedName>
        <fullName evidence="8">RagB/SusD family protein</fullName>
    </submittedName>
</protein>
<keyword evidence="4" id="KW-0472">Membrane</keyword>
<dbReference type="CDD" id="cd08977">
    <property type="entry name" value="SusD"/>
    <property type="match status" value="1"/>
</dbReference>
<evidence type="ECO:0000256" key="1">
    <source>
        <dbReference type="ARBA" id="ARBA00004442"/>
    </source>
</evidence>
<comment type="subcellular location">
    <subcellularLocation>
        <location evidence="1">Cell outer membrane</location>
    </subcellularLocation>
</comment>
<keyword evidence="9" id="KW-1185">Reference proteome</keyword>
<evidence type="ECO:0000313" key="8">
    <source>
        <dbReference type="EMBL" id="AGA79704.1"/>
    </source>
</evidence>
<evidence type="ECO:0000259" key="6">
    <source>
        <dbReference type="Pfam" id="PF07980"/>
    </source>
</evidence>
<dbReference type="eggNOG" id="COG0446">
    <property type="taxonomic scope" value="Bacteria"/>
</dbReference>
<dbReference type="Gene3D" id="1.25.40.390">
    <property type="match status" value="1"/>
</dbReference>